<dbReference type="SUPFAM" id="SSF55874">
    <property type="entry name" value="ATPase domain of HSP90 chaperone/DNA topoisomerase II/histidine kinase"/>
    <property type="match status" value="1"/>
</dbReference>
<dbReference type="PANTHER" id="PTHR35526">
    <property type="entry name" value="ANTI-SIGMA-F FACTOR RSBW-RELATED"/>
    <property type="match status" value="1"/>
</dbReference>
<sequence length="159" mass="17328">MGKVDKVVNVGAAVSYPTVRFRQRMPEESGDQVDEMDFTVDHLPGVRRFVAAHARRCGLDEDSVGDLVIAVNEIATNGVRHGSPKAELHMWASEGRVIAEIRDEGRWVPSAAGETPPPSDAEGGMGLWVTRQICSAVHIIAGERGTIVRLEMPLPSRYV</sequence>
<keyword evidence="1" id="KW-0723">Serine/threonine-protein kinase</keyword>
<evidence type="ECO:0000313" key="4">
    <source>
        <dbReference type="Proteomes" id="UP000316096"/>
    </source>
</evidence>
<organism evidence="3 4">
    <name type="scientific">Actinoallomurus bryophytorum</name>
    <dbReference type="NCBI Taxonomy" id="1490222"/>
    <lineage>
        <taxon>Bacteria</taxon>
        <taxon>Bacillati</taxon>
        <taxon>Actinomycetota</taxon>
        <taxon>Actinomycetes</taxon>
        <taxon>Streptosporangiales</taxon>
        <taxon>Thermomonosporaceae</taxon>
        <taxon>Actinoallomurus</taxon>
    </lineage>
</organism>
<gene>
    <name evidence="3" type="ORF">FB559_3382</name>
</gene>
<protein>
    <submittedName>
        <fullName evidence="3">Anti-sigma regulatory factor (Ser/Thr protein kinase)</fullName>
    </submittedName>
</protein>
<dbReference type="InterPro" id="IPR003594">
    <property type="entry name" value="HATPase_dom"/>
</dbReference>
<dbReference type="Proteomes" id="UP000316096">
    <property type="component" value="Unassembled WGS sequence"/>
</dbReference>
<evidence type="ECO:0000256" key="1">
    <source>
        <dbReference type="ARBA" id="ARBA00022527"/>
    </source>
</evidence>
<name>A0A543CKZ4_9ACTN</name>
<accession>A0A543CKZ4</accession>
<dbReference type="CDD" id="cd16936">
    <property type="entry name" value="HATPase_RsbW-like"/>
    <property type="match status" value="1"/>
</dbReference>
<dbReference type="RefSeq" id="WP_185792257.1">
    <property type="nucleotide sequence ID" value="NZ_VFOZ01000001.1"/>
</dbReference>
<evidence type="ECO:0000313" key="3">
    <source>
        <dbReference type="EMBL" id="TQL97776.1"/>
    </source>
</evidence>
<feature type="domain" description="Histidine kinase/HSP90-like ATPase" evidence="2">
    <location>
        <begin position="39"/>
        <end position="150"/>
    </location>
</feature>
<evidence type="ECO:0000259" key="2">
    <source>
        <dbReference type="Pfam" id="PF13581"/>
    </source>
</evidence>
<dbReference type="Pfam" id="PF13581">
    <property type="entry name" value="HATPase_c_2"/>
    <property type="match status" value="1"/>
</dbReference>
<comment type="caution">
    <text evidence="3">The sequence shown here is derived from an EMBL/GenBank/DDBJ whole genome shotgun (WGS) entry which is preliminary data.</text>
</comment>
<dbReference type="EMBL" id="VFOZ01000001">
    <property type="protein sequence ID" value="TQL97776.1"/>
    <property type="molecule type" value="Genomic_DNA"/>
</dbReference>
<dbReference type="GO" id="GO:0004674">
    <property type="term" value="F:protein serine/threonine kinase activity"/>
    <property type="evidence" value="ECO:0007669"/>
    <property type="project" value="UniProtKB-KW"/>
</dbReference>
<proteinExistence type="predicted"/>
<keyword evidence="1" id="KW-0418">Kinase</keyword>
<dbReference type="AlphaFoldDB" id="A0A543CKZ4"/>
<reference evidence="3 4" key="1">
    <citation type="submission" date="2019-06" db="EMBL/GenBank/DDBJ databases">
        <title>Sequencing the genomes of 1000 actinobacteria strains.</title>
        <authorList>
            <person name="Klenk H.-P."/>
        </authorList>
    </citation>
    <scope>NUCLEOTIDE SEQUENCE [LARGE SCALE GENOMIC DNA]</scope>
    <source>
        <strain evidence="3 4">DSM 102200</strain>
    </source>
</reference>
<keyword evidence="1" id="KW-0808">Transferase</keyword>
<dbReference type="PANTHER" id="PTHR35526:SF3">
    <property type="entry name" value="ANTI-SIGMA-F FACTOR RSBW"/>
    <property type="match status" value="1"/>
</dbReference>
<dbReference type="InterPro" id="IPR036890">
    <property type="entry name" value="HATPase_C_sf"/>
</dbReference>
<keyword evidence="4" id="KW-1185">Reference proteome</keyword>
<dbReference type="InterPro" id="IPR050267">
    <property type="entry name" value="Anti-sigma-factor_SerPK"/>
</dbReference>
<dbReference type="Gene3D" id="3.30.565.10">
    <property type="entry name" value="Histidine kinase-like ATPase, C-terminal domain"/>
    <property type="match status" value="1"/>
</dbReference>